<feature type="region of interest" description="Disordered" evidence="16">
    <location>
        <begin position="1"/>
        <end position="30"/>
    </location>
</feature>
<dbReference type="InterPro" id="IPR001932">
    <property type="entry name" value="PPM-type_phosphatase-like_dom"/>
</dbReference>
<feature type="domain" description="PPM-type phosphatase" evidence="18">
    <location>
        <begin position="525"/>
        <end position="734"/>
    </location>
</feature>
<dbReference type="Gene3D" id="3.30.565.10">
    <property type="entry name" value="Histidine kinase-like ATPase, C-terminal domain"/>
    <property type="match status" value="1"/>
</dbReference>
<dbReference type="SMART" id="SM00065">
    <property type="entry name" value="GAF"/>
    <property type="match status" value="1"/>
</dbReference>
<evidence type="ECO:0000256" key="5">
    <source>
        <dbReference type="ARBA" id="ARBA00022741"/>
    </source>
</evidence>
<dbReference type="GO" id="GO:0046872">
    <property type="term" value="F:metal ion binding"/>
    <property type="evidence" value="ECO:0007669"/>
    <property type="project" value="UniProtKB-KW"/>
</dbReference>
<evidence type="ECO:0000256" key="12">
    <source>
        <dbReference type="ARBA" id="ARBA00047761"/>
    </source>
</evidence>
<dbReference type="Gene3D" id="3.30.450.20">
    <property type="entry name" value="PAS domain"/>
    <property type="match status" value="1"/>
</dbReference>
<dbReference type="Pfam" id="PF07228">
    <property type="entry name" value="SpoIIE"/>
    <property type="match status" value="1"/>
</dbReference>
<evidence type="ECO:0000259" key="17">
    <source>
        <dbReference type="SMART" id="SM00065"/>
    </source>
</evidence>
<evidence type="ECO:0000256" key="9">
    <source>
        <dbReference type="ARBA" id="ARBA00022842"/>
    </source>
</evidence>
<evidence type="ECO:0000256" key="13">
    <source>
        <dbReference type="ARBA" id="ARBA00056274"/>
    </source>
</evidence>
<feature type="compositionally biased region" description="Basic and acidic residues" evidence="16">
    <location>
        <begin position="274"/>
        <end position="284"/>
    </location>
</feature>
<dbReference type="InterPro" id="IPR029016">
    <property type="entry name" value="GAF-like_dom_sf"/>
</dbReference>
<dbReference type="PANTHER" id="PTHR43156">
    <property type="entry name" value="STAGE II SPORULATION PROTEIN E-RELATED"/>
    <property type="match status" value="1"/>
</dbReference>
<dbReference type="InterPro" id="IPR035965">
    <property type="entry name" value="PAS-like_dom_sf"/>
</dbReference>
<dbReference type="EC" id="3.1.3.16" evidence="1"/>
<evidence type="ECO:0000256" key="15">
    <source>
        <dbReference type="ARBA" id="ARBA00081350"/>
    </source>
</evidence>
<dbReference type="PANTHER" id="PTHR43156:SF2">
    <property type="entry name" value="STAGE II SPORULATION PROTEIN E"/>
    <property type="match status" value="1"/>
</dbReference>
<keyword evidence="10" id="KW-0904">Protein phosphatase</keyword>
<evidence type="ECO:0000256" key="1">
    <source>
        <dbReference type="ARBA" id="ARBA00013081"/>
    </source>
</evidence>
<accession>A0A4V2YZ23</accession>
<proteinExistence type="predicted"/>
<feature type="region of interest" description="Disordered" evidence="16">
    <location>
        <begin position="268"/>
        <end position="305"/>
    </location>
</feature>
<dbReference type="SUPFAM" id="SSF55785">
    <property type="entry name" value="PYP-like sensor domain (PAS domain)"/>
    <property type="match status" value="1"/>
</dbReference>
<dbReference type="InterPro" id="IPR036457">
    <property type="entry name" value="PPM-type-like_dom_sf"/>
</dbReference>
<dbReference type="RefSeq" id="WP_131889559.1">
    <property type="nucleotide sequence ID" value="NZ_SMKU01000011.1"/>
</dbReference>
<evidence type="ECO:0000256" key="8">
    <source>
        <dbReference type="ARBA" id="ARBA00022840"/>
    </source>
</evidence>
<comment type="function">
    <text evidence="13">Primarily acts as an independent SigF regulator that is sensitive to the osmosensory signal, mediating the cross talk of PknD with the SigF regulon. Possesses both phosphatase and kinase activities. The kinase domain functions as a classic anti-sigma factor-like kinase to phosphorylate the anti-anti-sigma factor domain at the canonical regulatory site, and the phosphatase domain antagonizes this activity.</text>
</comment>
<evidence type="ECO:0000313" key="19">
    <source>
        <dbReference type="EMBL" id="TDD95467.1"/>
    </source>
</evidence>
<dbReference type="FunFam" id="3.30.565.10:FF:000028">
    <property type="entry name" value="PAS sensor protein"/>
    <property type="match status" value="1"/>
</dbReference>
<dbReference type="SMART" id="SM00331">
    <property type="entry name" value="PP2C_SIG"/>
    <property type="match status" value="1"/>
</dbReference>
<keyword evidence="8" id="KW-0067">ATP-binding</keyword>
<evidence type="ECO:0000259" key="18">
    <source>
        <dbReference type="SMART" id="SM00331"/>
    </source>
</evidence>
<dbReference type="GO" id="GO:0016301">
    <property type="term" value="F:kinase activity"/>
    <property type="evidence" value="ECO:0007669"/>
    <property type="project" value="UniProtKB-KW"/>
</dbReference>
<dbReference type="FunFam" id="3.60.40.10:FF:000005">
    <property type="entry name" value="Serine/threonine protein phosphatase"/>
    <property type="match status" value="1"/>
</dbReference>
<dbReference type="OrthoDB" id="118142at2"/>
<dbReference type="EMBL" id="SMKU01000011">
    <property type="protein sequence ID" value="TDD95467.1"/>
    <property type="molecule type" value="Genomic_DNA"/>
</dbReference>
<evidence type="ECO:0000256" key="6">
    <source>
        <dbReference type="ARBA" id="ARBA00022777"/>
    </source>
</evidence>
<dbReference type="GO" id="GO:0004722">
    <property type="term" value="F:protein serine/threonine phosphatase activity"/>
    <property type="evidence" value="ECO:0007669"/>
    <property type="project" value="UniProtKB-EC"/>
</dbReference>
<dbReference type="Pfam" id="PF13185">
    <property type="entry name" value="GAF_2"/>
    <property type="match status" value="1"/>
</dbReference>
<dbReference type="FunFam" id="3.30.450.40:FF:000035">
    <property type="entry name" value="PAS sensor protein"/>
    <property type="match status" value="1"/>
</dbReference>
<evidence type="ECO:0000256" key="14">
    <source>
        <dbReference type="ARBA" id="ARBA00075117"/>
    </source>
</evidence>
<gene>
    <name evidence="19" type="ORF">E1298_05020</name>
</gene>
<keyword evidence="7" id="KW-0378">Hydrolase</keyword>
<organism evidence="19 20">
    <name type="scientific">Actinomadura rubrisoli</name>
    <dbReference type="NCBI Taxonomy" id="2530368"/>
    <lineage>
        <taxon>Bacteria</taxon>
        <taxon>Bacillati</taxon>
        <taxon>Actinomycetota</taxon>
        <taxon>Actinomycetes</taxon>
        <taxon>Streptosporangiales</taxon>
        <taxon>Thermomonosporaceae</taxon>
        <taxon>Actinomadura</taxon>
    </lineage>
</organism>
<keyword evidence="3" id="KW-0808">Transferase</keyword>
<evidence type="ECO:0000313" key="20">
    <source>
        <dbReference type="Proteomes" id="UP000294513"/>
    </source>
</evidence>
<dbReference type="Gene3D" id="3.30.450.40">
    <property type="match status" value="1"/>
</dbReference>
<dbReference type="SUPFAM" id="SSF81606">
    <property type="entry name" value="PP2C-like"/>
    <property type="match status" value="1"/>
</dbReference>
<evidence type="ECO:0000256" key="4">
    <source>
        <dbReference type="ARBA" id="ARBA00022723"/>
    </source>
</evidence>
<dbReference type="SUPFAM" id="SSF55781">
    <property type="entry name" value="GAF domain-like"/>
    <property type="match status" value="1"/>
</dbReference>
<dbReference type="InterPro" id="IPR003018">
    <property type="entry name" value="GAF"/>
</dbReference>
<feature type="domain" description="GAF" evidence="17">
    <location>
        <begin position="351"/>
        <end position="504"/>
    </location>
</feature>
<dbReference type="SUPFAM" id="SSF55874">
    <property type="entry name" value="ATPase domain of HSP90 chaperone/DNA topoisomerase II/histidine kinase"/>
    <property type="match status" value="1"/>
</dbReference>
<keyword evidence="6" id="KW-0418">Kinase</keyword>
<dbReference type="Gene3D" id="3.60.40.10">
    <property type="entry name" value="PPM-type phosphatase domain"/>
    <property type="match status" value="1"/>
</dbReference>
<reference evidence="19 20" key="1">
    <citation type="submission" date="2019-03" db="EMBL/GenBank/DDBJ databases">
        <title>Draft genome sequences of novel Actinobacteria.</title>
        <authorList>
            <person name="Sahin N."/>
            <person name="Ay H."/>
            <person name="Saygin H."/>
        </authorList>
    </citation>
    <scope>NUCLEOTIDE SEQUENCE [LARGE SCALE GENOMIC DNA]</scope>
    <source>
        <strain evidence="19 20">H3C3</strain>
    </source>
</reference>
<dbReference type="GO" id="GO:0005524">
    <property type="term" value="F:ATP binding"/>
    <property type="evidence" value="ECO:0007669"/>
    <property type="project" value="UniProtKB-KW"/>
</dbReference>
<evidence type="ECO:0000256" key="3">
    <source>
        <dbReference type="ARBA" id="ARBA00022679"/>
    </source>
</evidence>
<comment type="catalytic activity">
    <reaction evidence="12">
        <text>O-phospho-L-seryl-[protein] + H2O = L-seryl-[protein] + phosphate</text>
        <dbReference type="Rhea" id="RHEA:20629"/>
        <dbReference type="Rhea" id="RHEA-COMP:9863"/>
        <dbReference type="Rhea" id="RHEA-COMP:11604"/>
        <dbReference type="ChEBI" id="CHEBI:15377"/>
        <dbReference type="ChEBI" id="CHEBI:29999"/>
        <dbReference type="ChEBI" id="CHEBI:43474"/>
        <dbReference type="ChEBI" id="CHEBI:83421"/>
        <dbReference type="EC" id="3.1.3.16"/>
    </reaction>
</comment>
<keyword evidence="9" id="KW-0460">Magnesium</keyword>
<dbReference type="InterPro" id="IPR003594">
    <property type="entry name" value="HATPase_dom"/>
</dbReference>
<sequence>MSIAESHSPPFTGDAASPDGRPNRASGAETHTPQFLGQHLLGVARLAAITLDGRGRIGHWNHTAAEIFGVARIQAVGRPLAAVVRLPQEYRGAFGPEAFGHVWCDACRVPRVDNGELAEVGWWVYPIARPVRPGTSPPADGLPGPGAGGPDIRVLVLAADLRRLREDGPGLVMGDVLVARPDGEACLAAGARLLRVEPALAPPSEGGGDASHARRLAELLPVTDTAAAAITARMLGLGCPSVALSLRVRLPIVPYRGDAPLALRARPRAAGDVPDERAAGEAHADACPGTGAAHPTAEPDPRPEHGLETMAVREHLAFLGEAGQQIGSSLDYLQSARTLAEVLVPRLADFAAVELLEGVVADSSPPEADIDSATLMRRVAVVHNDEPGRWEEAVPEDEKLLLSERTPFVQAMRTGRAVHIPQVGPERARQISESFGERDLRPLFTGRALLIVPLIARGRVLGTFKLLRKPDRPGFDELDLALVEELGRRAALCIDNGRLYRREVQAAQELQRSMLPDDPPEVAGARVCYRYRPAGQAAQVGGDWFDAIPLPGCRLGIVVGDVMGHGLTSAAIMGQMRTAVRTLAAEDMRPARLLRQLDGLARRLGEDYLATCLYAVYDPIARRCRFASAGHVPPVLVSPRGESRVLPVPAGVPIGVGGEPFETMEIEVEDGSQLVLCTDGLLERRDRDIEQGLEEMRAQLAGASRALDGTCDALLETLGATTPADDIAIVAVGLDGIPEKDVARWELDPKPSMVPWARAEAAGTLADWRLGDLTDTVELLVSELVTNALVHGAGSIGLRLIKADDVLLGEVYDDGQELPQLCHAEATDESGRGLQLVSHLAERWGTHRTENGKVVWFEHHLPGRRAR</sequence>
<dbReference type="InterPro" id="IPR036890">
    <property type="entry name" value="HATPase_C_sf"/>
</dbReference>
<dbReference type="Pfam" id="PF13581">
    <property type="entry name" value="HATPase_c_2"/>
    <property type="match status" value="1"/>
</dbReference>
<evidence type="ECO:0000256" key="11">
    <source>
        <dbReference type="ARBA" id="ARBA00023211"/>
    </source>
</evidence>
<dbReference type="InterPro" id="IPR052016">
    <property type="entry name" value="Bact_Sigma-Reg"/>
</dbReference>
<keyword evidence="11" id="KW-0464">Manganese</keyword>
<evidence type="ECO:0000256" key="2">
    <source>
        <dbReference type="ARBA" id="ARBA00022553"/>
    </source>
</evidence>
<keyword evidence="5" id="KW-0547">Nucleotide-binding</keyword>
<keyword evidence="20" id="KW-1185">Reference proteome</keyword>
<keyword evidence="2" id="KW-0597">Phosphoprotein</keyword>
<dbReference type="AlphaFoldDB" id="A0A4V2YZ23"/>
<protein>
    <recommendedName>
        <fullName evidence="1">protein-serine/threonine phosphatase</fullName>
        <ecNumber evidence="1">3.1.3.16</ecNumber>
    </recommendedName>
    <alternativeName>
        <fullName evidence="15">Protein-serine/threonine phosphatase</fullName>
    </alternativeName>
    <alternativeName>
        <fullName evidence="14">Serine/threonine-protein kinase</fullName>
    </alternativeName>
</protein>
<evidence type="ECO:0000256" key="10">
    <source>
        <dbReference type="ARBA" id="ARBA00022912"/>
    </source>
</evidence>
<evidence type="ECO:0000256" key="16">
    <source>
        <dbReference type="SAM" id="MobiDB-lite"/>
    </source>
</evidence>
<comment type="caution">
    <text evidence="19">The sequence shown here is derived from an EMBL/GenBank/DDBJ whole genome shotgun (WGS) entry which is preliminary data.</text>
</comment>
<evidence type="ECO:0000256" key="7">
    <source>
        <dbReference type="ARBA" id="ARBA00022801"/>
    </source>
</evidence>
<dbReference type="CDD" id="cd16936">
    <property type="entry name" value="HATPase_RsbW-like"/>
    <property type="match status" value="1"/>
</dbReference>
<name>A0A4V2YZ23_9ACTN</name>
<keyword evidence="4" id="KW-0479">Metal-binding</keyword>
<dbReference type="Proteomes" id="UP000294513">
    <property type="component" value="Unassembled WGS sequence"/>
</dbReference>